<keyword evidence="2" id="KW-1185">Reference proteome</keyword>
<reference evidence="1 2" key="1">
    <citation type="submission" date="2016-10" db="EMBL/GenBank/DDBJ databases">
        <authorList>
            <person name="de Groot N.N."/>
        </authorList>
    </citation>
    <scope>NUCLEOTIDE SEQUENCE [LARGE SCALE GENOMIC DNA]</scope>
    <source>
        <strain evidence="1 2">CPCC 202699</strain>
    </source>
</reference>
<proteinExistence type="predicted"/>
<dbReference type="GO" id="GO:0016740">
    <property type="term" value="F:transferase activity"/>
    <property type="evidence" value="ECO:0007669"/>
    <property type="project" value="UniProtKB-KW"/>
</dbReference>
<dbReference type="STRING" id="589385.SAMN05421504_102183"/>
<dbReference type="AlphaFoldDB" id="A0A1H2YLZ7"/>
<sequence length="282" mass="32182">MDIRETPEPVPENRMTRVPGSRYYYLVKHDSPEFKALAEQGMILRCEVGSGLLGTALEGQQDRDEMGICVEPPEYVAGLRQFEQYIHRARPEGVRSEPGDLELVVYSLRKWTRLALNGNPTVLLLLFVPENEVAEINDFGRELRANAPIIVSRQAGHRFRGYLAAQRDRMLGNGSQRTNRPELIEKHGFDTKFAMHMVRLGLQGVELLETGKITLPIPEPWRTWLRELRKGEHAKDEALDAAAELDAQLEKLIRTSPLPEHPDHAAADEWLVRVHREAWKMA</sequence>
<protein>
    <submittedName>
        <fullName evidence="1">Predicted nucleotidyltransferase</fullName>
    </submittedName>
</protein>
<dbReference type="PANTHER" id="PTHR34817">
    <property type="entry name" value="NUCLEOTIDYLTRANSFERASE"/>
    <property type="match status" value="1"/>
</dbReference>
<name>A0A1H2YLZ7_9PSEU</name>
<dbReference type="InterPro" id="IPR018775">
    <property type="entry name" value="RlaP"/>
</dbReference>
<evidence type="ECO:0000313" key="2">
    <source>
        <dbReference type="Proteomes" id="UP000199515"/>
    </source>
</evidence>
<evidence type="ECO:0000313" key="1">
    <source>
        <dbReference type="EMBL" id="SDX06177.1"/>
    </source>
</evidence>
<organism evidence="1 2">
    <name type="scientific">Amycolatopsis xylanica</name>
    <dbReference type="NCBI Taxonomy" id="589385"/>
    <lineage>
        <taxon>Bacteria</taxon>
        <taxon>Bacillati</taxon>
        <taxon>Actinomycetota</taxon>
        <taxon>Actinomycetes</taxon>
        <taxon>Pseudonocardiales</taxon>
        <taxon>Pseudonocardiaceae</taxon>
        <taxon>Amycolatopsis</taxon>
    </lineage>
</organism>
<dbReference type="EMBL" id="FNON01000002">
    <property type="protein sequence ID" value="SDX06177.1"/>
    <property type="molecule type" value="Genomic_DNA"/>
</dbReference>
<accession>A0A1H2YLZ7</accession>
<dbReference type="PANTHER" id="PTHR34817:SF1">
    <property type="entry name" value="NUCLEOTIDYLTRANSFERASE"/>
    <property type="match status" value="1"/>
</dbReference>
<dbReference type="Proteomes" id="UP000199515">
    <property type="component" value="Unassembled WGS sequence"/>
</dbReference>
<dbReference type="Pfam" id="PF10127">
    <property type="entry name" value="RlaP"/>
    <property type="match status" value="1"/>
</dbReference>
<keyword evidence="1" id="KW-0808">Transferase</keyword>
<gene>
    <name evidence="1" type="ORF">SAMN05421504_102183</name>
</gene>